<accession>A0ABW4QKG0</accession>
<sequence>MFFLQMSGFPGSGKSTLAKRLASETGAVIIDHDTSKTALLASLGESGLDARALGKAAYSVDWASIEFQLAQGKSVIFDSPCLYEEMILKGTKLAHKYDAPYKYIECYLNDFTEINQRLRNRERLPSQIPEVESESIFKRALASSKKPEGHPWIRVDSGEEIRTYLHTALQYIKE</sequence>
<evidence type="ECO:0000313" key="1">
    <source>
        <dbReference type="EMBL" id="MFD1863838.1"/>
    </source>
</evidence>
<dbReference type="SUPFAM" id="SSF52540">
    <property type="entry name" value="P-loop containing nucleoside triphosphate hydrolases"/>
    <property type="match status" value="1"/>
</dbReference>
<dbReference type="Pfam" id="PF13671">
    <property type="entry name" value="AAA_33"/>
    <property type="match status" value="1"/>
</dbReference>
<dbReference type="Gene3D" id="3.40.50.300">
    <property type="entry name" value="P-loop containing nucleotide triphosphate hydrolases"/>
    <property type="match status" value="1"/>
</dbReference>
<dbReference type="PANTHER" id="PTHR37807">
    <property type="entry name" value="OS07G0160300 PROTEIN"/>
    <property type="match status" value="1"/>
</dbReference>
<gene>
    <name evidence="1" type="ORF">ACFSDB_13090</name>
</gene>
<dbReference type="InterPro" id="IPR027417">
    <property type="entry name" value="P-loop_NTPase"/>
</dbReference>
<dbReference type="PANTHER" id="PTHR37807:SF3">
    <property type="entry name" value="OS07G0160300 PROTEIN"/>
    <property type="match status" value="1"/>
</dbReference>
<keyword evidence="2" id="KW-1185">Reference proteome</keyword>
<evidence type="ECO:0000313" key="2">
    <source>
        <dbReference type="Proteomes" id="UP001597273"/>
    </source>
</evidence>
<dbReference type="Proteomes" id="UP001597273">
    <property type="component" value="Unassembled WGS sequence"/>
</dbReference>
<comment type="caution">
    <text evidence="1">The sequence shown here is derived from an EMBL/GenBank/DDBJ whole genome shotgun (WGS) entry which is preliminary data.</text>
</comment>
<proteinExistence type="predicted"/>
<reference evidence="2" key="1">
    <citation type="journal article" date="2019" name="Int. J. Syst. Evol. Microbiol.">
        <title>The Global Catalogue of Microorganisms (GCM) 10K type strain sequencing project: providing services to taxonomists for standard genome sequencing and annotation.</title>
        <authorList>
            <consortium name="The Broad Institute Genomics Platform"/>
            <consortium name="The Broad Institute Genome Sequencing Center for Infectious Disease"/>
            <person name="Wu L."/>
            <person name="Ma J."/>
        </authorList>
    </citation>
    <scope>NUCLEOTIDE SEQUENCE [LARGE SCALE GENOMIC DNA]</scope>
    <source>
        <strain evidence="2">CGMCC 1.15475</strain>
    </source>
</reference>
<dbReference type="RefSeq" id="WP_204890245.1">
    <property type="nucleotide sequence ID" value="NZ_JBHUFW010000011.1"/>
</dbReference>
<organism evidence="1 2">
    <name type="scientific">Planococcus chinensis</name>
    <dbReference type="NCBI Taxonomy" id="272917"/>
    <lineage>
        <taxon>Bacteria</taxon>
        <taxon>Bacillati</taxon>
        <taxon>Bacillota</taxon>
        <taxon>Bacilli</taxon>
        <taxon>Bacillales</taxon>
        <taxon>Caryophanaceae</taxon>
        <taxon>Planococcus</taxon>
    </lineage>
</organism>
<protein>
    <submittedName>
        <fullName evidence="1">AAA family ATPase</fullName>
    </submittedName>
</protein>
<dbReference type="EMBL" id="JBHUFW010000011">
    <property type="protein sequence ID" value="MFD1863838.1"/>
    <property type="molecule type" value="Genomic_DNA"/>
</dbReference>
<name>A0ABW4QKG0_9BACL</name>